<dbReference type="EMBL" id="FMVF01000011">
    <property type="protein sequence ID" value="SCY79375.1"/>
    <property type="molecule type" value="Genomic_DNA"/>
</dbReference>
<dbReference type="STRING" id="490189.SAMN02927903_02386"/>
<name>A0A1G5ITF5_9FLAO</name>
<reference evidence="1 2" key="1">
    <citation type="submission" date="2016-10" db="EMBL/GenBank/DDBJ databases">
        <authorList>
            <person name="de Groot N.N."/>
        </authorList>
    </citation>
    <scope>NUCLEOTIDE SEQUENCE [LARGE SCALE GENOMIC DNA]</scope>
    <source>
        <strain evidence="1 2">CGMCC 1.7031</strain>
    </source>
</reference>
<proteinExistence type="predicted"/>
<dbReference type="AlphaFoldDB" id="A0A1G5ITF5"/>
<sequence>MKKILALLLLVFTLGCEKDDICDADTNTTPRLVLSFFDYNDPSVAKNVVNLKVVQEGREDGIVFNESGTDVTKYLANGPSVSLPLDTSADRIRYILTLNANATDPGLIYTDTLEFNYSRQTLYISRACGYSVYFLLNGGNGDEPNAFVLNDDQAATQGNWIQNITIANRNVISENETHLNIYW</sequence>
<dbReference type="Pfam" id="PF20050">
    <property type="entry name" value="DUF6452"/>
    <property type="match status" value="1"/>
</dbReference>
<organism evidence="1 2">
    <name type="scientific">Flavobacterium caeni</name>
    <dbReference type="NCBI Taxonomy" id="490189"/>
    <lineage>
        <taxon>Bacteria</taxon>
        <taxon>Pseudomonadati</taxon>
        <taxon>Bacteroidota</taxon>
        <taxon>Flavobacteriia</taxon>
        <taxon>Flavobacteriales</taxon>
        <taxon>Flavobacteriaceae</taxon>
        <taxon>Flavobacterium</taxon>
    </lineage>
</organism>
<gene>
    <name evidence="1" type="ORF">SAMN02927903_02386</name>
</gene>
<dbReference type="InterPro" id="IPR045607">
    <property type="entry name" value="DUF6452"/>
</dbReference>
<accession>A0A1G5ITF5</accession>
<dbReference type="Proteomes" id="UP000199354">
    <property type="component" value="Unassembled WGS sequence"/>
</dbReference>
<evidence type="ECO:0000313" key="2">
    <source>
        <dbReference type="Proteomes" id="UP000199354"/>
    </source>
</evidence>
<evidence type="ECO:0000313" key="1">
    <source>
        <dbReference type="EMBL" id="SCY79375.1"/>
    </source>
</evidence>
<dbReference type="RefSeq" id="WP_091144076.1">
    <property type="nucleotide sequence ID" value="NZ_FMVF01000011.1"/>
</dbReference>
<keyword evidence="2" id="KW-1185">Reference proteome</keyword>
<dbReference type="OrthoDB" id="663527at2"/>
<protein>
    <submittedName>
        <fullName evidence="1">Uncharacterized protein</fullName>
    </submittedName>
</protein>
<dbReference type="PROSITE" id="PS51257">
    <property type="entry name" value="PROKAR_LIPOPROTEIN"/>
    <property type="match status" value="1"/>
</dbReference>